<accession>I3TGM5</accession>
<evidence type="ECO:0000313" key="8">
    <source>
        <dbReference type="Proteomes" id="UP000005258"/>
    </source>
</evidence>
<evidence type="ECO:0000256" key="3">
    <source>
        <dbReference type="ARBA" id="ARBA00023172"/>
    </source>
</evidence>
<dbReference type="InterPro" id="IPR013762">
    <property type="entry name" value="Integrase-like_cat_sf"/>
</dbReference>
<dbReference type="Proteomes" id="UP000005258">
    <property type="component" value="Chromosome"/>
</dbReference>
<dbReference type="Pfam" id="PF00589">
    <property type="entry name" value="Phage_integrase"/>
    <property type="match status" value="1"/>
</dbReference>
<feature type="domain" description="Core-binding (CB)" evidence="6">
    <location>
        <begin position="87"/>
        <end position="167"/>
    </location>
</feature>
<dbReference type="eggNOG" id="COG0582">
    <property type="taxonomic scope" value="Bacteria"/>
</dbReference>
<keyword evidence="8" id="KW-1185">Reference proteome</keyword>
<dbReference type="InterPro" id="IPR044068">
    <property type="entry name" value="CB"/>
</dbReference>
<protein>
    <submittedName>
        <fullName evidence="7">Phage integrase family protein</fullName>
    </submittedName>
</protein>
<keyword evidence="2 4" id="KW-0238">DNA-binding</keyword>
<evidence type="ECO:0000259" key="5">
    <source>
        <dbReference type="PROSITE" id="PS51898"/>
    </source>
</evidence>
<evidence type="ECO:0000259" key="6">
    <source>
        <dbReference type="PROSITE" id="PS51900"/>
    </source>
</evidence>
<keyword evidence="1" id="KW-0229">DNA integration</keyword>
<dbReference type="InterPro" id="IPR011010">
    <property type="entry name" value="DNA_brk_join_enz"/>
</dbReference>
<dbReference type="PATRIC" id="fig|1110502.3.peg.78"/>
<dbReference type="InterPro" id="IPR010998">
    <property type="entry name" value="Integrase_recombinase_N"/>
</dbReference>
<evidence type="ECO:0000256" key="2">
    <source>
        <dbReference type="ARBA" id="ARBA00023125"/>
    </source>
</evidence>
<evidence type="ECO:0000256" key="4">
    <source>
        <dbReference type="PROSITE-ProRule" id="PRU01248"/>
    </source>
</evidence>
<proteinExistence type="predicted"/>
<dbReference type="GO" id="GO:0003677">
    <property type="term" value="F:DNA binding"/>
    <property type="evidence" value="ECO:0007669"/>
    <property type="project" value="UniProtKB-UniRule"/>
</dbReference>
<keyword evidence="3" id="KW-0233">DNA recombination</keyword>
<dbReference type="AlphaFoldDB" id="I3TGM5"/>
<sequence>MATVKVPYLRRRQYKTSTVYYWQPSASLAAAGWPLVRLRLPDGTPCTTEHDAAAAAGRINAEVARWRRGETPAPQAGRQPAAYKTTTSLAALADHYQASLRFKRLAPKTRYEYGLCLRVIVDWAGREPARSITRGMVADFYAQLYQASHSRANAILRVLRLLYSYACSLDRTHLLWCPENPASAPEMISTPPRVRVFTREEEAALITAADAAGEPSIADALLIGIYVGQRQADILSLTLRQLIETPEGLRVRIQQAKTKAQVDIPLHPRLADRVRRAMARARLLRSERVILDRAGRPWTADHFRRIFQGLRDGPAARLAPTVVTARFQDARDTAVTRLAEASATIPEICAVTGHDLEHATRILHHYMALTGQMADSAIAKLVTHEARETKTPPPQAEAAGAE</sequence>
<dbReference type="Gene3D" id="1.10.150.130">
    <property type="match status" value="1"/>
</dbReference>
<name>I3TGM5_TISMK</name>
<dbReference type="SUPFAM" id="SSF56349">
    <property type="entry name" value="DNA breaking-rejoining enzymes"/>
    <property type="match status" value="1"/>
</dbReference>
<dbReference type="InterPro" id="IPR002104">
    <property type="entry name" value="Integrase_catalytic"/>
</dbReference>
<dbReference type="EMBL" id="CP003236">
    <property type="protein sequence ID" value="AFK51913.1"/>
    <property type="molecule type" value="Genomic_DNA"/>
</dbReference>
<dbReference type="GO" id="GO:0015074">
    <property type="term" value="P:DNA integration"/>
    <property type="evidence" value="ECO:0007669"/>
    <property type="project" value="UniProtKB-KW"/>
</dbReference>
<feature type="domain" description="Tyr recombinase" evidence="5">
    <location>
        <begin position="192"/>
        <end position="379"/>
    </location>
</feature>
<organism evidence="7 8">
    <name type="scientific">Tistrella mobilis (strain KA081020-065)</name>
    <dbReference type="NCBI Taxonomy" id="1110502"/>
    <lineage>
        <taxon>Bacteria</taxon>
        <taxon>Pseudomonadati</taxon>
        <taxon>Pseudomonadota</taxon>
        <taxon>Alphaproteobacteria</taxon>
        <taxon>Geminicoccales</taxon>
        <taxon>Geminicoccaceae</taxon>
        <taxon>Tistrella</taxon>
    </lineage>
</organism>
<evidence type="ECO:0000313" key="7">
    <source>
        <dbReference type="EMBL" id="AFK51913.1"/>
    </source>
</evidence>
<dbReference type="PROSITE" id="PS51900">
    <property type="entry name" value="CB"/>
    <property type="match status" value="1"/>
</dbReference>
<dbReference type="Gene3D" id="1.10.443.10">
    <property type="entry name" value="Intergrase catalytic core"/>
    <property type="match status" value="1"/>
</dbReference>
<dbReference type="STRING" id="1110502.TMO_0074"/>
<dbReference type="HOGENOM" id="CLU_685017_0_0_5"/>
<evidence type="ECO:0000256" key="1">
    <source>
        <dbReference type="ARBA" id="ARBA00022908"/>
    </source>
</evidence>
<dbReference type="KEGG" id="tmo:TMO_0074"/>
<dbReference type="GO" id="GO:0006310">
    <property type="term" value="P:DNA recombination"/>
    <property type="evidence" value="ECO:0007669"/>
    <property type="project" value="UniProtKB-KW"/>
</dbReference>
<gene>
    <name evidence="7" type="ordered locus">TMO_0074</name>
</gene>
<dbReference type="PROSITE" id="PS51898">
    <property type="entry name" value="TYR_RECOMBINASE"/>
    <property type="match status" value="1"/>
</dbReference>
<reference evidence="7 8" key="1">
    <citation type="journal article" date="2012" name="J. Am. Chem. Soc.">
        <title>Bacterial biosynthesis and maturation of the didemnin anti-cancer agents.</title>
        <authorList>
            <person name="Xu Y."/>
            <person name="Kersten R.D."/>
            <person name="Nam S.J."/>
            <person name="Lu L."/>
            <person name="Al-Suwailem A.M."/>
            <person name="Zheng H."/>
            <person name="Fenical W."/>
            <person name="Dorrestein P.C."/>
            <person name="Moore B.S."/>
            <person name="Qian P.Y."/>
        </authorList>
    </citation>
    <scope>NUCLEOTIDE SEQUENCE [LARGE SCALE GENOMIC DNA]</scope>
    <source>
        <strain evidence="7 8">KA081020-065</strain>
    </source>
</reference>
<dbReference type="RefSeq" id="WP_014743593.1">
    <property type="nucleotide sequence ID" value="NC_017956.1"/>
</dbReference>